<dbReference type="Proteomes" id="UP000005451">
    <property type="component" value="Unassembled WGS sequence"/>
</dbReference>
<accession>B6W776</accession>
<evidence type="ECO:0000313" key="1">
    <source>
        <dbReference type="EMBL" id="EEB36750.1"/>
    </source>
</evidence>
<sequence length="56" mass="6662">MQDMYINRAKNKEYISEKGSVNVTTPGLRRYYTDINKQLRQNPIKLTAQLLKIYKI</sequence>
<dbReference type="AlphaFoldDB" id="B6W776"/>
<dbReference type="EMBL" id="ABXA01000011">
    <property type="protein sequence ID" value="EEB36750.1"/>
    <property type="molecule type" value="Genomic_DNA"/>
</dbReference>
<gene>
    <name evidence="1" type="ORF">ANHYDRO_00422</name>
</gene>
<evidence type="ECO:0000313" key="2">
    <source>
        <dbReference type="Proteomes" id="UP000005451"/>
    </source>
</evidence>
<reference evidence="1 2" key="1">
    <citation type="submission" date="2008-09" db="EMBL/GenBank/DDBJ databases">
        <authorList>
            <person name="Fulton L."/>
            <person name="Clifton S."/>
            <person name="Fulton B."/>
            <person name="Xu J."/>
            <person name="Minx P."/>
            <person name="Pepin K.H."/>
            <person name="Johnson M."/>
            <person name="Thiruvilangam P."/>
            <person name="Bhonagiri V."/>
            <person name="Nash W.E."/>
            <person name="Mardis E.R."/>
            <person name="Wilson R.K."/>
        </authorList>
    </citation>
    <scope>NUCLEOTIDE SEQUENCE [LARGE SCALE GENOMIC DNA]</scope>
    <source>
        <strain evidence="1 2">DSM 7454</strain>
    </source>
</reference>
<protein>
    <submittedName>
        <fullName evidence="1">Uncharacterized protein</fullName>
    </submittedName>
</protein>
<comment type="caution">
    <text evidence="1">The sequence shown here is derived from an EMBL/GenBank/DDBJ whole genome shotgun (WGS) entry which is preliminary data.</text>
</comment>
<reference evidence="1 2" key="2">
    <citation type="submission" date="2008-10" db="EMBL/GenBank/DDBJ databases">
        <title>Draft genome sequence of Anaerococcus hydrogenalis (DSM 7454).</title>
        <authorList>
            <person name="Sudarsanam P."/>
            <person name="Ley R."/>
            <person name="Guruge J."/>
            <person name="Turnbaugh P.J."/>
            <person name="Mahowald M."/>
            <person name="Liep D."/>
            <person name="Gordon J."/>
        </authorList>
    </citation>
    <scope>NUCLEOTIDE SEQUENCE [LARGE SCALE GENOMIC DNA]</scope>
    <source>
        <strain evidence="1 2">DSM 7454</strain>
    </source>
</reference>
<name>B6W776_9FIRM</name>
<organism evidence="1 2">
    <name type="scientific">Anaerococcus hydrogenalis DSM 7454</name>
    <dbReference type="NCBI Taxonomy" id="561177"/>
    <lineage>
        <taxon>Bacteria</taxon>
        <taxon>Bacillati</taxon>
        <taxon>Bacillota</taxon>
        <taxon>Tissierellia</taxon>
        <taxon>Tissierellales</taxon>
        <taxon>Peptoniphilaceae</taxon>
        <taxon>Anaerococcus</taxon>
    </lineage>
</organism>
<proteinExistence type="predicted"/>